<evidence type="ECO:0000256" key="6">
    <source>
        <dbReference type="SAM" id="Phobius"/>
    </source>
</evidence>
<sequence>MAKPYFLRNIVPRRESRREARPLLGVLAGLTWIQWAHFFTGWLAWTCDAIDFYSVSLSVGALQTEFHRSTSVITTTITLTLLFRPVGAAIFGIISDRFGRKWPLVANLILLAVLQLGAGFSQTFKQFLALRALFGIGMGGIWGLGAATALENLPVEARGLASGVVQQGYAIGCLLAACINIGLVPNTTVGWRSLFWTASGISLFAAFVTALVPESHIFVRARAAAKAKGLDSTGRTRVFLRETKMMLRRHWVLCIYAFLFSTGFNFLAHGSQDLYPTYLQTTKNFTAHNASVATILGNCGALAGGIVAGSVSQYIGRRLTIVIFGCIVAAFIPLWILPSTFPALAAGAFCIQFGVQGLIGVVRKSILHIPLQPLIRCQRDEVPVYLAEISPPGFRATFPGTVYQLGNMASSAASQIEATGGENLRTTVVKDGKVTNVPDYAKARSVQGIVVGAVVAFTILVVIFGPENHSLHFEKQKVAFEEGVSQEDAIVEPEGHQDEKESSSSRQQSLEEKIEGSARRV</sequence>
<feature type="transmembrane region" description="Helical" evidence="6">
    <location>
        <begin position="72"/>
        <end position="95"/>
    </location>
</feature>
<evidence type="ECO:0000256" key="2">
    <source>
        <dbReference type="ARBA" id="ARBA00022692"/>
    </source>
</evidence>
<feature type="transmembrane region" description="Helical" evidence="6">
    <location>
        <begin position="194"/>
        <end position="212"/>
    </location>
</feature>
<feature type="transmembrane region" description="Helical" evidence="6">
    <location>
        <begin position="102"/>
        <end position="121"/>
    </location>
</feature>
<organism evidence="8 9">
    <name type="scientific">Collybia nuda</name>
    <dbReference type="NCBI Taxonomy" id="64659"/>
    <lineage>
        <taxon>Eukaryota</taxon>
        <taxon>Fungi</taxon>
        <taxon>Dikarya</taxon>
        <taxon>Basidiomycota</taxon>
        <taxon>Agaricomycotina</taxon>
        <taxon>Agaricomycetes</taxon>
        <taxon>Agaricomycetidae</taxon>
        <taxon>Agaricales</taxon>
        <taxon>Tricholomatineae</taxon>
        <taxon>Clitocybaceae</taxon>
        <taxon>Collybia</taxon>
    </lineage>
</organism>
<evidence type="ECO:0000313" key="9">
    <source>
        <dbReference type="Proteomes" id="UP000807353"/>
    </source>
</evidence>
<accession>A0A9P5Y001</accession>
<keyword evidence="9" id="KW-1185">Reference proteome</keyword>
<evidence type="ECO:0000256" key="4">
    <source>
        <dbReference type="ARBA" id="ARBA00023136"/>
    </source>
</evidence>
<feature type="transmembrane region" description="Helical" evidence="6">
    <location>
        <begin position="446"/>
        <end position="465"/>
    </location>
</feature>
<feature type="transmembrane region" description="Helical" evidence="6">
    <location>
        <begin position="127"/>
        <end position="147"/>
    </location>
</feature>
<comment type="subcellular location">
    <subcellularLocation>
        <location evidence="1">Membrane</location>
        <topology evidence="1">Multi-pass membrane protein</topology>
    </subcellularLocation>
</comment>
<comment type="caution">
    <text evidence="8">The sequence shown here is derived from an EMBL/GenBank/DDBJ whole genome shotgun (WGS) entry which is preliminary data.</text>
</comment>
<name>A0A9P5Y001_9AGAR</name>
<feature type="transmembrane region" description="Helical" evidence="6">
    <location>
        <begin position="23"/>
        <end position="45"/>
    </location>
</feature>
<evidence type="ECO:0000259" key="7">
    <source>
        <dbReference type="PROSITE" id="PS50850"/>
    </source>
</evidence>
<dbReference type="GO" id="GO:0005886">
    <property type="term" value="C:plasma membrane"/>
    <property type="evidence" value="ECO:0007669"/>
    <property type="project" value="TreeGrafter"/>
</dbReference>
<dbReference type="InterPro" id="IPR020846">
    <property type="entry name" value="MFS_dom"/>
</dbReference>
<dbReference type="PANTHER" id="PTHR23508:SF10">
    <property type="entry name" value="CARBOXYLIC ACID TRANSPORTER PROTEIN HOMOLOG"/>
    <property type="match status" value="1"/>
</dbReference>
<dbReference type="PANTHER" id="PTHR23508">
    <property type="entry name" value="CARBOXYLIC ACID TRANSPORTER PROTEIN HOMOLOG"/>
    <property type="match status" value="1"/>
</dbReference>
<keyword evidence="2 6" id="KW-0812">Transmembrane</keyword>
<dbReference type="Gene3D" id="1.20.1250.20">
    <property type="entry name" value="MFS general substrate transporter like domains"/>
    <property type="match status" value="2"/>
</dbReference>
<feature type="transmembrane region" description="Helical" evidence="6">
    <location>
        <begin position="319"/>
        <end position="337"/>
    </location>
</feature>
<dbReference type="Proteomes" id="UP000807353">
    <property type="component" value="Unassembled WGS sequence"/>
</dbReference>
<evidence type="ECO:0000256" key="3">
    <source>
        <dbReference type="ARBA" id="ARBA00022989"/>
    </source>
</evidence>
<dbReference type="CDD" id="cd17316">
    <property type="entry name" value="MFS_SV2_like"/>
    <property type="match status" value="1"/>
</dbReference>
<feature type="region of interest" description="Disordered" evidence="5">
    <location>
        <begin position="484"/>
        <end position="521"/>
    </location>
</feature>
<feature type="transmembrane region" description="Helical" evidence="6">
    <location>
        <begin position="251"/>
        <end position="270"/>
    </location>
</feature>
<dbReference type="GO" id="GO:0015355">
    <property type="term" value="F:secondary active monocarboxylate transmembrane transporter activity"/>
    <property type="evidence" value="ECO:0007669"/>
    <property type="project" value="TreeGrafter"/>
</dbReference>
<dbReference type="Pfam" id="PF07690">
    <property type="entry name" value="MFS_1"/>
    <property type="match status" value="1"/>
</dbReference>
<dbReference type="InterPro" id="IPR011701">
    <property type="entry name" value="MFS"/>
</dbReference>
<dbReference type="EMBL" id="MU150331">
    <property type="protein sequence ID" value="KAF9458791.1"/>
    <property type="molecule type" value="Genomic_DNA"/>
</dbReference>
<feature type="transmembrane region" description="Helical" evidence="6">
    <location>
        <begin position="159"/>
        <end position="182"/>
    </location>
</feature>
<feature type="transmembrane region" description="Helical" evidence="6">
    <location>
        <begin position="343"/>
        <end position="362"/>
    </location>
</feature>
<feature type="compositionally biased region" description="Basic and acidic residues" evidence="5">
    <location>
        <begin position="493"/>
        <end position="521"/>
    </location>
</feature>
<feature type="transmembrane region" description="Helical" evidence="6">
    <location>
        <begin position="290"/>
        <end position="312"/>
    </location>
</feature>
<feature type="domain" description="Major facilitator superfamily (MFS) profile" evidence="7">
    <location>
        <begin position="37"/>
        <end position="470"/>
    </location>
</feature>
<keyword evidence="4 6" id="KW-0472">Membrane</keyword>
<dbReference type="PROSITE" id="PS50850">
    <property type="entry name" value="MFS"/>
    <property type="match status" value="1"/>
</dbReference>
<proteinExistence type="predicted"/>
<evidence type="ECO:0000313" key="8">
    <source>
        <dbReference type="EMBL" id="KAF9458791.1"/>
    </source>
</evidence>
<protein>
    <submittedName>
        <fullName evidence="8">Carboxylic acid transporter</fullName>
    </submittedName>
</protein>
<keyword evidence="3 6" id="KW-1133">Transmembrane helix</keyword>
<dbReference type="AlphaFoldDB" id="A0A9P5Y001"/>
<dbReference type="SUPFAM" id="SSF103473">
    <property type="entry name" value="MFS general substrate transporter"/>
    <property type="match status" value="1"/>
</dbReference>
<dbReference type="InterPro" id="IPR036259">
    <property type="entry name" value="MFS_trans_sf"/>
</dbReference>
<evidence type="ECO:0000256" key="5">
    <source>
        <dbReference type="SAM" id="MobiDB-lite"/>
    </source>
</evidence>
<gene>
    <name evidence="8" type="ORF">BDZ94DRAFT_1325268</name>
</gene>
<reference evidence="8" key="1">
    <citation type="submission" date="2020-11" db="EMBL/GenBank/DDBJ databases">
        <authorList>
            <consortium name="DOE Joint Genome Institute"/>
            <person name="Ahrendt S."/>
            <person name="Riley R."/>
            <person name="Andreopoulos W."/>
            <person name="Labutti K."/>
            <person name="Pangilinan J."/>
            <person name="Ruiz-Duenas F.J."/>
            <person name="Barrasa J.M."/>
            <person name="Sanchez-Garcia M."/>
            <person name="Camarero S."/>
            <person name="Miyauchi S."/>
            <person name="Serrano A."/>
            <person name="Linde D."/>
            <person name="Babiker R."/>
            <person name="Drula E."/>
            <person name="Ayuso-Fernandez I."/>
            <person name="Pacheco R."/>
            <person name="Padilla G."/>
            <person name="Ferreira P."/>
            <person name="Barriuso J."/>
            <person name="Kellner H."/>
            <person name="Castanera R."/>
            <person name="Alfaro M."/>
            <person name="Ramirez L."/>
            <person name="Pisabarro A.G."/>
            <person name="Kuo A."/>
            <person name="Tritt A."/>
            <person name="Lipzen A."/>
            <person name="He G."/>
            <person name="Yan M."/>
            <person name="Ng V."/>
            <person name="Cullen D."/>
            <person name="Martin F."/>
            <person name="Rosso M.-N."/>
            <person name="Henrissat B."/>
            <person name="Hibbett D."/>
            <person name="Martinez A.T."/>
            <person name="Grigoriev I.V."/>
        </authorList>
    </citation>
    <scope>NUCLEOTIDE SEQUENCE</scope>
    <source>
        <strain evidence="8">CBS 247.69</strain>
    </source>
</reference>
<dbReference type="GO" id="GO:0035879">
    <property type="term" value="P:plasma membrane lactate transport"/>
    <property type="evidence" value="ECO:0007669"/>
    <property type="project" value="TreeGrafter"/>
</dbReference>
<dbReference type="OrthoDB" id="5296287at2759"/>
<evidence type="ECO:0000256" key="1">
    <source>
        <dbReference type="ARBA" id="ARBA00004141"/>
    </source>
</evidence>